<evidence type="ECO:0000313" key="1">
    <source>
        <dbReference type="EMBL" id="PKK66460.1"/>
    </source>
</evidence>
<reference evidence="1 2" key="2">
    <citation type="submission" date="2017-10" db="EMBL/GenBank/DDBJ databases">
        <title>Extensive intraspecific genome diversity in a model arbuscular mycorrhizal fungus.</title>
        <authorList>
            <person name="Chen E.C.H."/>
            <person name="Morin E."/>
            <person name="Baudet D."/>
            <person name="Noel J."/>
            <person name="Ndikumana S."/>
            <person name="Charron P."/>
            <person name="St-Onge C."/>
            <person name="Giorgi J."/>
            <person name="Grigoriev I.V."/>
            <person name="Roux C."/>
            <person name="Martin F.M."/>
            <person name="Corradi N."/>
        </authorList>
    </citation>
    <scope>NUCLEOTIDE SEQUENCE [LARGE SCALE GENOMIC DNA]</scope>
    <source>
        <strain evidence="1 2">C2</strain>
    </source>
</reference>
<dbReference type="VEuPathDB" id="FungiDB:RhiirFUN_022718"/>
<dbReference type="VEuPathDB" id="FungiDB:FUN_023059"/>
<organism evidence="1 2">
    <name type="scientific">Rhizophagus irregularis</name>
    <dbReference type="NCBI Taxonomy" id="588596"/>
    <lineage>
        <taxon>Eukaryota</taxon>
        <taxon>Fungi</taxon>
        <taxon>Fungi incertae sedis</taxon>
        <taxon>Mucoromycota</taxon>
        <taxon>Glomeromycotina</taxon>
        <taxon>Glomeromycetes</taxon>
        <taxon>Glomerales</taxon>
        <taxon>Glomeraceae</taxon>
        <taxon>Rhizophagus</taxon>
    </lineage>
</organism>
<name>A0A2N1MXZ9_9GLOM</name>
<dbReference type="Proteomes" id="UP000233469">
    <property type="component" value="Unassembled WGS sequence"/>
</dbReference>
<protein>
    <submittedName>
        <fullName evidence="1">Uncharacterized protein</fullName>
    </submittedName>
</protein>
<dbReference type="AlphaFoldDB" id="A0A2N1MXZ9"/>
<sequence length="137" mass="16469">MIKILFKEISKKKDKENINDYEQLGREFGKRLWNLRSEINLNKNALECSQTIQEYYNAFPDFLNNFFLEWLLFLILKIWLPQILASLGHMPRLLGSFRQLLNICHITSYTDRHERKLAKDRIEKSDPTKRLIRSNNI</sequence>
<dbReference type="EMBL" id="LLXL01001090">
    <property type="protein sequence ID" value="PKK66460.1"/>
    <property type="molecule type" value="Genomic_DNA"/>
</dbReference>
<reference evidence="1 2" key="1">
    <citation type="submission" date="2016-04" db="EMBL/GenBank/DDBJ databases">
        <title>Genome analyses suggest a sexual origin of heterokaryosis in a supposedly ancient asexual fungus.</title>
        <authorList>
            <person name="Ropars J."/>
            <person name="Sedzielewska K."/>
            <person name="Noel J."/>
            <person name="Charron P."/>
            <person name="Farinelli L."/>
            <person name="Marton T."/>
            <person name="Kruger M."/>
            <person name="Pelin A."/>
            <person name="Brachmann A."/>
            <person name="Corradi N."/>
        </authorList>
    </citation>
    <scope>NUCLEOTIDE SEQUENCE [LARGE SCALE GENOMIC DNA]</scope>
    <source>
        <strain evidence="1 2">C2</strain>
    </source>
</reference>
<comment type="caution">
    <text evidence="1">The sequence shown here is derived from an EMBL/GenBank/DDBJ whole genome shotgun (WGS) entry which is preliminary data.</text>
</comment>
<gene>
    <name evidence="1" type="ORF">RhiirC2_784760</name>
</gene>
<proteinExistence type="predicted"/>
<evidence type="ECO:0000313" key="2">
    <source>
        <dbReference type="Proteomes" id="UP000233469"/>
    </source>
</evidence>
<accession>A0A2N1MXZ9</accession>